<dbReference type="InterPro" id="IPR051534">
    <property type="entry name" value="CBASS_pafABC_assoc_protein"/>
</dbReference>
<dbReference type="PROSITE" id="PS52050">
    <property type="entry name" value="WYL"/>
    <property type="match status" value="1"/>
</dbReference>
<evidence type="ECO:0000313" key="3">
    <source>
        <dbReference type="EMBL" id="TGJ76585.1"/>
    </source>
</evidence>
<proteinExistence type="predicted"/>
<name>A0A4Z0YAT9_9FIRM</name>
<dbReference type="PANTHER" id="PTHR34580">
    <property type="match status" value="1"/>
</dbReference>
<dbReference type="InterPro" id="IPR026881">
    <property type="entry name" value="WYL_dom"/>
</dbReference>
<dbReference type="EMBL" id="SRMQ01000005">
    <property type="protein sequence ID" value="TGJ76585.1"/>
    <property type="molecule type" value="Genomic_DNA"/>
</dbReference>
<accession>A0A4Z0YAT9</accession>
<keyword evidence="4" id="KW-1185">Reference proteome</keyword>
<feature type="domain" description="WYL" evidence="1">
    <location>
        <begin position="23"/>
        <end position="70"/>
    </location>
</feature>
<reference evidence="3 4" key="1">
    <citation type="submission" date="2019-04" db="EMBL/GenBank/DDBJ databases">
        <authorList>
            <person name="Poehlein A."/>
            <person name="Bengelsdorf F.R."/>
            <person name="Duerre P."/>
            <person name="Daniel R."/>
        </authorList>
    </citation>
    <scope>NUCLEOTIDE SEQUENCE [LARGE SCALE GENOMIC DNA]</scope>
    <source>
        <strain evidence="3 4">BS-1</strain>
    </source>
</reference>
<dbReference type="PANTHER" id="PTHR34580:SF1">
    <property type="entry name" value="PROTEIN PAFC"/>
    <property type="match status" value="1"/>
</dbReference>
<protein>
    <submittedName>
        <fullName evidence="3">Uncharacterized protein</fullName>
    </submittedName>
</protein>
<feature type="domain" description="WCX" evidence="2">
    <location>
        <begin position="105"/>
        <end position="180"/>
    </location>
</feature>
<dbReference type="Proteomes" id="UP000297714">
    <property type="component" value="Unassembled WGS sequence"/>
</dbReference>
<gene>
    <name evidence="3" type="ORF">CAGA_15020</name>
</gene>
<dbReference type="InterPro" id="IPR057727">
    <property type="entry name" value="WCX_dom"/>
</dbReference>
<organism evidence="3 4">
    <name type="scientific">Caproiciproducens galactitolivorans</name>
    <dbReference type="NCBI Taxonomy" id="642589"/>
    <lineage>
        <taxon>Bacteria</taxon>
        <taxon>Bacillati</taxon>
        <taxon>Bacillota</taxon>
        <taxon>Clostridia</taxon>
        <taxon>Eubacteriales</taxon>
        <taxon>Acutalibacteraceae</taxon>
        <taxon>Caproiciproducens</taxon>
    </lineage>
</organism>
<dbReference type="Pfam" id="PF25583">
    <property type="entry name" value="WCX"/>
    <property type="match status" value="1"/>
</dbReference>
<dbReference type="RefSeq" id="WP_135659375.1">
    <property type="nucleotide sequence ID" value="NZ_JAJUFJ010000001.1"/>
</dbReference>
<evidence type="ECO:0000259" key="2">
    <source>
        <dbReference type="Pfam" id="PF25583"/>
    </source>
</evidence>
<sequence>MPFPALKKISFCYHHNVIVNQRAQLDEGKKLIISPYALLWHNDKYYLAGNYEKYNNISNYRIDRMKHVELTDLSVRPFSEVSDYRECFDTTDYARKSFHMFHGEQERIVLRCSNDLIDVIVDKFGRNIELSCHDRNAFTVRASVFVSDGLVEWLMQHGDRVVVLSPKRLKEKMIHQIDAMRTAYQIT</sequence>
<dbReference type="Pfam" id="PF13280">
    <property type="entry name" value="WYL"/>
    <property type="match status" value="1"/>
</dbReference>
<evidence type="ECO:0000259" key="1">
    <source>
        <dbReference type="Pfam" id="PF13280"/>
    </source>
</evidence>
<dbReference type="OrthoDB" id="9772503at2"/>
<evidence type="ECO:0000313" key="4">
    <source>
        <dbReference type="Proteomes" id="UP000297714"/>
    </source>
</evidence>
<dbReference type="AlphaFoldDB" id="A0A4Z0YAT9"/>
<comment type="caution">
    <text evidence="3">The sequence shown here is derived from an EMBL/GenBank/DDBJ whole genome shotgun (WGS) entry which is preliminary data.</text>
</comment>